<dbReference type="RefSeq" id="WP_315947999.1">
    <property type="nucleotide sequence ID" value="NZ_JAWCUA010000010.1"/>
</dbReference>
<feature type="domain" description="ABC transporter" evidence="3">
    <location>
        <begin position="247"/>
        <end position="460"/>
    </location>
</feature>
<protein>
    <submittedName>
        <fullName evidence="4">ATP-binding cassette domain-containing protein</fullName>
    </submittedName>
</protein>
<dbReference type="PROSITE" id="PS50893">
    <property type="entry name" value="ABC_TRANSPORTER_2"/>
    <property type="match status" value="2"/>
</dbReference>
<dbReference type="InterPro" id="IPR003593">
    <property type="entry name" value="AAA+_ATPase"/>
</dbReference>
<dbReference type="SMART" id="SM00382">
    <property type="entry name" value="AAA"/>
    <property type="match status" value="2"/>
</dbReference>
<dbReference type="Gene3D" id="3.40.50.300">
    <property type="entry name" value="P-loop containing nucleotide triphosphate hydrolases"/>
    <property type="match status" value="2"/>
</dbReference>
<reference evidence="4 5" key="1">
    <citation type="submission" date="2023-10" db="EMBL/GenBank/DDBJ databases">
        <title>Psychrosphaera aquimaarina strain SW33 isolated from seawater.</title>
        <authorList>
            <person name="Bayburt H."/>
            <person name="Kim J.M."/>
            <person name="Choi B.J."/>
            <person name="Jeon C.O."/>
        </authorList>
    </citation>
    <scope>NUCLEOTIDE SEQUENCE [LARGE SCALE GENOMIC DNA]</scope>
    <source>
        <strain evidence="4 5">KCTC 52743</strain>
    </source>
</reference>
<proteinExistence type="predicted"/>
<dbReference type="GO" id="GO:0005524">
    <property type="term" value="F:ATP binding"/>
    <property type="evidence" value="ECO:0007669"/>
    <property type="project" value="UniProtKB-KW"/>
</dbReference>
<dbReference type="PROSITE" id="PS00211">
    <property type="entry name" value="ABC_TRANSPORTER_1"/>
    <property type="match status" value="1"/>
</dbReference>
<dbReference type="InterPro" id="IPR003439">
    <property type="entry name" value="ABC_transporter-like_ATP-bd"/>
</dbReference>
<keyword evidence="1" id="KW-0547">Nucleotide-binding</keyword>
<evidence type="ECO:0000259" key="3">
    <source>
        <dbReference type="PROSITE" id="PS50893"/>
    </source>
</evidence>
<dbReference type="InterPro" id="IPR027417">
    <property type="entry name" value="P-loop_NTPase"/>
</dbReference>
<dbReference type="EMBL" id="JAWCUA010000010">
    <property type="protein sequence ID" value="MDU0114378.1"/>
    <property type="molecule type" value="Genomic_DNA"/>
</dbReference>
<organism evidence="4 5">
    <name type="scientific">Psychrosphaera aquimarina</name>
    <dbReference type="NCBI Taxonomy" id="2044854"/>
    <lineage>
        <taxon>Bacteria</taxon>
        <taxon>Pseudomonadati</taxon>
        <taxon>Pseudomonadota</taxon>
        <taxon>Gammaproteobacteria</taxon>
        <taxon>Alteromonadales</taxon>
        <taxon>Pseudoalteromonadaceae</taxon>
        <taxon>Psychrosphaera</taxon>
    </lineage>
</organism>
<name>A0ABU3R3Z9_9GAMM</name>
<evidence type="ECO:0000313" key="4">
    <source>
        <dbReference type="EMBL" id="MDU0114378.1"/>
    </source>
</evidence>
<dbReference type="Pfam" id="PF00005">
    <property type="entry name" value="ABC_tran"/>
    <property type="match status" value="2"/>
</dbReference>
<evidence type="ECO:0000256" key="1">
    <source>
        <dbReference type="ARBA" id="ARBA00022741"/>
    </source>
</evidence>
<dbReference type="InterPro" id="IPR017871">
    <property type="entry name" value="ABC_transporter-like_CS"/>
</dbReference>
<dbReference type="PANTHER" id="PTHR43158">
    <property type="entry name" value="SKFA PEPTIDE EXPORT ATP-BINDING PROTEIN SKFE"/>
    <property type="match status" value="1"/>
</dbReference>
<keyword evidence="2 4" id="KW-0067">ATP-binding</keyword>
<accession>A0ABU3R3Z9</accession>
<evidence type="ECO:0000313" key="5">
    <source>
        <dbReference type="Proteomes" id="UP001257914"/>
    </source>
</evidence>
<dbReference type="PANTHER" id="PTHR43158:SF2">
    <property type="entry name" value="SKFA PEPTIDE EXPORT ATP-BINDING PROTEIN SKFE"/>
    <property type="match status" value="1"/>
</dbReference>
<gene>
    <name evidence="4" type="ORF">RT723_15555</name>
</gene>
<dbReference type="SUPFAM" id="SSF52540">
    <property type="entry name" value="P-loop containing nucleoside triphosphate hydrolases"/>
    <property type="match status" value="2"/>
</dbReference>
<evidence type="ECO:0000256" key="2">
    <source>
        <dbReference type="ARBA" id="ARBA00022840"/>
    </source>
</evidence>
<keyword evidence="5" id="KW-1185">Reference proteome</keyword>
<feature type="domain" description="ABC transporter" evidence="3">
    <location>
        <begin position="2"/>
        <end position="225"/>
    </location>
</feature>
<sequence length="460" mass="51694">MLSIQALEHPKIQVKQWTLTLGESCAVLGRNGAGKQYLDMILTGELTTQINADTLILPDVNDVALISHESIVAVYEHELSIEQTDMTDEFDFGTPVKEFLPKHELNNDIIDRFNLRHRLDTGFRLLSSGEGRKLFIIKALLEKKKLLVLDNPFDELDLQSRADLAQQLSQLSGMGISVIFMLNNPVDIPVWVTNLMLLQTGKLLSLSHLTEREQQTTLEQAFSVTDLDEAFIKNNFQSQTLELNPLVKIIEATVTLSRKVIFENLSLTILPDQHTLIIGPNGCGKSTLLGLITGDNPQCYSNNVTVMGYKRGSGESIWDVKKHLGIVSPDLHRNYRVNSSVLTIVLSGFKDSIGLYSQVTSLQKQVAIDWIKQFDLFNKANEPWQSLSYGEQRLVLIARALVKQPKLLVLDEPTQGLDQANRSLILQYLTKIAELKVSTIVMVSHRVDEHLPLFSQVIKF</sequence>
<dbReference type="Proteomes" id="UP001257914">
    <property type="component" value="Unassembled WGS sequence"/>
</dbReference>
<comment type="caution">
    <text evidence="4">The sequence shown here is derived from an EMBL/GenBank/DDBJ whole genome shotgun (WGS) entry which is preliminary data.</text>
</comment>